<name>A0A2N9EWA3_FAGSY</name>
<dbReference type="EMBL" id="OIVN01000353">
    <property type="protein sequence ID" value="SPC78849.1"/>
    <property type="molecule type" value="Genomic_DNA"/>
</dbReference>
<evidence type="ECO:0000313" key="2">
    <source>
        <dbReference type="EMBL" id="SPC78849.1"/>
    </source>
</evidence>
<evidence type="ECO:0000256" key="1">
    <source>
        <dbReference type="SAM" id="MobiDB-lite"/>
    </source>
</evidence>
<gene>
    <name evidence="2" type="ORF">FSB_LOCUS6731</name>
</gene>
<feature type="region of interest" description="Disordered" evidence="1">
    <location>
        <begin position="156"/>
        <end position="200"/>
    </location>
</feature>
<accession>A0A2N9EWA3</accession>
<reference evidence="2" key="1">
    <citation type="submission" date="2018-02" db="EMBL/GenBank/DDBJ databases">
        <authorList>
            <person name="Cohen D.B."/>
            <person name="Kent A.D."/>
        </authorList>
    </citation>
    <scope>NUCLEOTIDE SEQUENCE</scope>
</reference>
<protein>
    <submittedName>
        <fullName evidence="2">Uncharacterized protein</fullName>
    </submittedName>
</protein>
<organism evidence="2">
    <name type="scientific">Fagus sylvatica</name>
    <name type="common">Beechnut</name>
    <dbReference type="NCBI Taxonomy" id="28930"/>
    <lineage>
        <taxon>Eukaryota</taxon>
        <taxon>Viridiplantae</taxon>
        <taxon>Streptophyta</taxon>
        <taxon>Embryophyta</taxon>
        <taxon>Tracheophyta</taxon>
        <taxon>Spermatophyta</taxon>
        <taxon>Magnoliopsida</taxon>
        <taxon>eudicotyledons</taxon>
        <taxon>Gunneridae</taxon>
        <taxon>Pentapetalae</taxon>
        <taxon>rosids</taxon>
        <taxon>fabids</taxon>
        <taxon>Fagales</taxon>
        <taxon>Fagaceae</taxon>
        <taxon>Fagus</taxon>
    </lineage>
</organism>
<sequence length="233" mass="25838">MNGRYSRVAKPGDDLVILAIPIFKTISKFRVSSSSLERTGAWISPLGLTSAIGRADVSCEYTVRGGGSTRGSRVTGHGRVELGTKKMPEASQAREGAWDVVVWLAKLQVEIRLEETNQLVPCTRQTEQPNGGGGERNRRVCRRQIWRVEARGEFSGDEISQTYSPPPSLIPTTVPPAPAPLAEDGGRRRNPPRNVKARGCGTSSAYHQHYKSMVLKHRHGYHVVWLYFEVDNF</sequence>
<feature type="compositionally biased region" description="Pro residues" evidence="1">
    <location>
        <begin position="164"/>
        <end position="179"/>
    </location>
</feature>
<proteinExistence type="predicted"/>
<dbReference type="AlphaFoldDB" id="A0A2N9EWA3"/>